<dbReference type="RefSeq" id="WP_284298927.1">
    <property type="nucleotide sequence ID" value="NZ_BSVA01000001.1"/>
</dbReference>
<organism evidence="2 3">
    <name type="scientific">Homoserinibacter gongjuensis</name>
    <dbReference type="NCBI Taxonomy" id="1162968"/>
    <lineage>
        <taxon>Bacteria</taxon>
        <taxon>Bacillati</taxon>
        <taxon>Actinomycetota</taxon>
        <taxon>Actinomycetes</taxon>
        <taxon>Micrococcales</taxon>
        <taxon>Microbacteriaceae</taxon>
        <taxon>Homoserinibacter</taxon>
    </lineage>
</organism>
<evidence type="ECO:0000256" key="1">
    <source>
        <dbReference type="SAM" id="Phobius"/>
    </source>
</evidence>
<gene>
    <name evidence="2" type="ORF">GCM10025869_14340</name>
</gene>
<comment type="caution">
    <text evidence="2">The sequence shown here is derived from an EMBL/GenBank/DDBJ whole genome shotgun (WGS) entry which is preliminary data.</text>
</comment>
<sequence length="44" mass="4507">MPDRLPGDPPPKISTSRIIIWIVVAGVGLWLIGTGIAGIIAKGG</sequence>
<keyword evidence="1" id="KW-0472">Membrane</keyword>
<feature type="transmembrane region" description="Helical" evidence="1">
    <location>
        <begin position="18"/>
        <end position="41"/>
    </location>
</feature>
<dbReference type="Proteomes" id="UP001157069">
    <property type="component" value="Unassembled WGS sequence"/>
</dbReference>
<evidence type="ECO:0000313" key="3">
    <source>
        <dbReference type="Proteomes" id="UP001157069"/>
    </source>
</evidence>
<name>A0ABQ6JUF1_9MICO</name>
<accession>A0ABQ6JUF1</accession>
<reference evidence="3" key="1">
    <citation type="journal article" date="2019" name="Int. J. Syst. Evol. Microbiol.">
        <title>The Global Catalogue of Microorganisms (GCM) 10K type strain sequencing project: providing services to taxonomists for standard genome sequencing and annotation.</title>
        <authorList>
            <consortium name="The Broad Institute Genomics Platform"/>
            <consortium name="The Broad Institute Genome Sequencing Center for Infectious Disease"/>
            <person name="Wu L."/>
            <person name="Ma J."/>
        </authorList>
    </citation>
    <scope>NUCLEOTIDE SEQUENCE [LARGE SCALE GENOMIC DNA]</scope>
    <source>
        <strain evidence="3">NBRC 108755</strain>
    </source>
</reference>
<keyword evidence="1" id="KW-1133">Transmembrane helix</keyword>
<dbReference type="EMBL" id="BSVA01000001">
    <property type="protein sequence ID" value="GMA90905.1"/>
    <property type="molecule type" value="Genomic_DNA"/>
</dbReference>
<keyword evidence="1" id="KW-0812">Transmembrane</keyword>
<proteinExistence type="predicted"/>
<protein>
    <submittedName>
        <fullName evidence="2">Uncharacterized protein</fullName>
    </submittedName>
</protein>
<evidence type="ECO:0000313" key="2">
    <source>
        <dbReference type="EMBL" id="GMA90905.1"/>
    </source>
</evidence>
<keyword evidence="3" id="KW-1185">Reference proteome</keyword>